<sequence>MDQDTNDTKEEVVLSEPTQIQENDVSSEPKMSKSAMKKAARRQAIQEQKKERRAREKEMRKEKKRVLHQKRLAGELDEDEKALLEQRAKKRRKLEPFGGKVVVDLGFDDKMTEKEVNSLTSQLAYTYSGNRNASFPFSLLYTSLSGRTHDRLEAMNDAAYKRWSHTEWWHEGYEKLWISTLDSDDVLSDMKEKVVYLTADSDEELAELKPEEIYIIGGIVDHNRYKDLCLNKAKEAGIRTARLPIGRYISSLPTRKVLTVNQVFEIMLKWVETKNWEEAFYSIIPKRKFQGKGKEIVENGKDADTLEENQGAEPSNSSENVAVTEAGNNEGHPEEDLSVDQGPQDGDGVGSLQSESTGV</sequence>
<name>A0ABR3FYA1_9AGAR</name>
<dbReference type="GO" id="GO:0032259">
    <property type="term" value="P:methylation"/>
    <property type="evidence" value="ECO:0007669"/>
    <property type="project" value="UniProtKB-KW"/>
</dbReference>
<dbReference type="InterPro" id="IPR028564">
    <property type="entry name" value="MT_TRM10-typ"/>
</dbReference>
<feature type="domain" description="SAM-dependent MTase TRM10-type" evidence="10">
    <location>
        <begin position="87"/>
        <end position="291"/>
    </location>
</feature>
<proteinExistence type="predicted"/>
<comment type="catalytic activity">
    <reaction evidence="8">
        <text>guanosine(9) in tRNA + S-adenosyl-L-methionine = N(1)-methylguanosine(9) in tRNA + S-adenosyl-L-homocysteine + H(+)</text>
        <dbReference type="Rhea" id="RHEA:43156"/>
        <dbReference type="Rhea" id="RHEA-COMP:10367"/>
        <dbReference type="Rhea" id="RHEA-COMP:10368"/>
        <dbReference type="ChEBI" id="CHEBI:15378"/>
        <dbReference type="ChEBI" id="CHEBI:57856"/>
        <dbReference type="ChEBI" id="CHEBI:59789"/>
        <dbReference type="ChEBI" id="CHEBI:73542"/>
        <dbReference type="ChEBI" id="CHEBI:74269"/>
        <dbReference type="EC" id="2.1.1.221"/>
    </reaction>
</comment>
<dbReference type="Gene3D" id="3.40.1280.30">
    <property type="match status" value="1"/>
</dbReference>
<reference evidence="11 12" key="1">
    <citation type="submission" date="2024-02" db="EMBL/GenBank/DDBJ databases">
        <title>A draft genome for the cacao thread blight pathogen Marasmius crinis-equi.</title>
        <authorList>
            <person name="Cohen S.P."/>
            <person name="Baruah I.K."/>
            <person name="Amoako-Attah I."/>
            <person name="Bukari Y."/>
            <person name="Meinhardt L.W."/>
            <person name="Bailey B.A."/>
        </authorList>
    </citation>
    <scope>NUCLEOTIDE SEQUENCE [LARGE SCALE GENOMIC DNA]</scope>
    <source>
        <strain evidence="11 12">GH-76</strain>
    </source>
</reference>
<protein>
    <recommendedName>
        <fullName evidence="2">tRNA (guanine(9)-N1)-methyltransferase</fullName>
        <ecNumber evidence="1">2.1.1.221</ecNumber>
    </recommendedName>
    <alternativeName>
        <fullName evidence="7">tRNA methyltransferase 10</fullName>
    </alternativeName>
    <alternativeName>
        <fullName evidence="6">tRNA(m1G9)-methyltransferase</fullName>
    </alternativeName>
</protein>
<evidence type="ECO:0000256" key="6">
    <source>
        <dbReference type="ARBA" id="ARBA00031792"/>
    </source>
</evidence>
<dbReference type="InterPro" id="IPR038459">
    <property type="entry name" value="MT_TRM10-typ_sf"/>
</dbReference>
<feature type="region of interest" description="Disordered" evidence="9">
    <location>
        <begin position="1"/>
        <end position="66"/>
    </location>
</feature>
<dbReference type="Proteomes" id="UP001465976">
    <property type="component" value="Unassembled WGS sequence"/>
</dbReference>
<keyword evidence="12" id="KW-1185">Reference proteome</keyword>
<evidence type="ECO:0000256" key="7">
    <source>
        <dbReference type="ARBA" id="ARBA00032166"/>
    </source>
</evidence>
<accession>A0ABR3FYA1</accession>
<comment type="caution">
    <text evidence="11">The sequence shown here is derived from an EMBL/GenBank/DDBJ whole genome shotgun (WGS) entry which is preliminary data.</text>
</comment>
<gene>
    <name evidence="11" type="primary">TRM10</name>
    <name evidence="11" type="ORF">V5O48_001507</name>
</gene>
<evidence type="ECO:0000256" key="4">
    <source>
        <dbReference type="ARBA" id="ARBA00022679"/>
    </source>
</evidence>
<organism evidence="11 12">
    <name type="scientific">Marasmius crinis-equi</name>
    <dbReference type="NCBI Taxonomy" id="585013"/>
    <lineage>
        <taxon>Eukaryota</taxon>
        <taxon>Fungi</taxon>
        <taxon>Dikarya</taxon>
        <taxon>Basidiomycota</taxon>
        <taxon>Agaricomycotina</taxon>
        <taxon>Agaricomycetes</taxon>
        <taxon>Agaricomycetidae</taxon>
        <taxon>Agaricales</taxon>
        <taxon>Marasmiineae</taxon>
        <taxon>Marasmiaceae</taxon>
        <taxon>Marasmius</taxon>
    </lineage>
</organism>
<dbReference type="EC" id="2.1.1.221" evidence="1"/>
<feature type="compositionally biased region" description="Basic and acidic residues" evidence="9">
    <location>
        <begin position="1"/>
        <end position="12"/>
    </location>
</feature>
<keyword evidence="3 11" id="KW-0489">Methyltransferase</keyword>
<evidence type="ECO:0000313" key="12">
    <source>
        <dbReference type="Proteomes" id="UP001465976"/>
    </source>
</evidence>
<feature type="compositionally biased region" description="Polar residues" evidence="9">
    <location>
        <begin position="16"/>
        <end position="26"/>
    </location>
</feature>
<keyword evidence="5" id="KW-0949">S-adenosyl-L-methionine</keyword>
<keyword evidence="4 11" id="KW-0808">Transferase</keyword>
<evidence type="ECO:0000256" key="9">
    <source>
        <dbReference type="SAM" id="MobiDB-lite"/>
    </source>
</evidence>
<evidence type="ECO:0000256" key="5">
    <source>
        <dbReference type="ARBA" id="ARBA00022691"/>
    </source>
</evidence>
<evidence type="ECO:0000256" key="8">
    <source>
        <dbReference type="ARBA" id="ARBA00048434"/>
    </source>
</evidence>
<evidence type="ECO:0000256" key="1">
    <source>
        <dbReference type="ARBA" id="ARBA00012797"/>
    </source>
</evidence>
<evidence type="ECO:0000256" key="2">
    <source>
        <dbReference type="ARBA" id="ARBA00020451"/>
    </source>
</evidence>
<dbReference type="PANTHER" id="PTHR13563:SF13">
    <property type="entry name" value="TRNA METHYLTRANSFERASE 10 HOMOLOG A"/>
    <property type="match status" value="1"/>
</dbReference>
<feature type="compositionally biased region" description="Polar residues" evidence="9">
    <location>
        <begin position="312"/>
        <end position="321"/>
    </location>
</feature>
<dbReference type="PANTHER" id="PTHR13563">
    <property type="entry name" value="TRNA (GUANINE-9-) METHYLTRANSFERASE"/>
    <property type="match status" value="1"/>
</dbReference>
<dbReference type="PROSITE" id="PS51675">
    <property type="entry name" value="SAM_MT_TRM10"/>
    <property type="match status" value="1"/>
</dbReference>
<evidence type="ECO:0000313" key="11">
    <source>
        <dbReference type="EMBL" id="KAL0580520.1"/>
    </source>
</evidence>
<evidence type="ECO:0000256" key="3">
    <source>
        <dbReference type="ARBA" id="ARBA00022603"/>
    </source>
</evidence>
<dbReference type="CDD" id="cd18089">
    <property type="entry name" value="SPOUT_Trm10-like"/>
    <property type="match status" value="1"/>
</dbReference>
<dbReference type="GO" id="GO:0052905">
    <property type="term" value="F:tRNA (guanosine(9)-N1)-methyltransferase activity"/>
    <property type="evidence" value="ECO:0007669"/>
    <property type="project" value="UniProtKB-EC"/>
</dbReference>
<evidence type="ECO:0000259" key="10">
    <source>
        <dbReference type="PROSITE" id="PS51675"/>
    </source>
</evidence>
<dbReference type="InterPro" id="IPR007356">
    <property type="entry name" value="tRNA_m1G_MeTrfase_euk"/>
</dbReference>
<feature type="compositionally biased region" description="Basic and acidic residues" evidence="9">
    <location>
        <begin position="47"/>
        <end position="61"/>
    </location>
</feature>
<dbReference type="EMBL" id="JBAHYK010000029">
    <property type="protein sequence ID" value="KAL0580520.1"/>
    <property type="molecule type" value="Genomic_DNA"/>
</dbReference>
<feature type="region of interest" description="Disordered" evidence="9">
    <location>
        <begin position="304"/>
        <end position="359"/>
    </location>
</feature>